<comment type="similarity">
    <text evidence="1">Belongs to the CRISP family.</text>
</comment>
<dbReference type="EMBL" id="BFAA01000499">
    <property type="protein sequence ID" value="GCB72613.1"/>
    <property type="molecule type" value="Genomic_DNA"/>
</dbReference>
<dbReference type="OrthoDB" id="43654at2759"/>
<dbReference type="InterPro" id="IPR002413">
    <property type="entry name" value="V5_allergen-like"/>
</dbReference>
<dbReference type="Pfam" id="PF00188">
    <property type="entry name" value="CAP"/>
    <property type="match status" value="1"/>
</dbReference>
<dbReference type="SUPFAM" id="SSF55797">
    <property type="entry name" value="PR-1-like"/>
    <property type="match status" value="1"/>
</dbReference>
<dbReference type="PANTHER" id="PTHR10334">
    <property type="entry name" value="CYSTEINE-RICH SECRETORY PROTEIN-RELATED"/>
    <property type="match status" value="1"/>
</dbReference>
<organism evidence="3 4">
    <name type="scientific">Scyliorhinus torazame</name>
    <name type="common">Cloudy catshark</name>
    <name type="synonym">Catulus torazame</name>
    <dbReference type="NCBI Taxonomy" id="75743"/>
    <lineage>
        <taxon>Eukaryota</taxon>
        <taxon>Metazoa</taxon>
        <taxon>Chordata</taxon>
        <taxon>Craniata</taxon>
        <taxon>Vertebrata</taxon>
        <taxon>Chondrichthyes</taxon>
        <taxon>Elasmobranchii</taxon>
        <taxon>Galeomorphii</taxon>
        <taxon>Galeoidea</taxon>
        <taxon>Carcharhiniformes</taxon>
        <taxon>Scyliorhinidae</taxon>
        <taxon>Scyliorhinus</taxon>
    </lineage>
</organism>
<dbReference type="STRING" id="75743.A0A401PHJ3"/>
<accession>A0A401PHJ3</accession>
<sequence length="188" mass="20874">MSWDAGLAKTAKAWSKTCSSAKNPHLERGDGHPSFDTVGENSYIASGTISIVDAIQSWNDEGTHFDFANNLCAKKYVCKHYTQLVWGETYKLGCAANHCSKGINGSKIKDGAIFVCNYSPSGNVEELTPYHKGAPCTACGADFCRSFLCSDPYREEIARMFLILIPTVYINYVRNIIANQLHFVYFIF</sequence>
<gene>
    <name evidence="3" type="ORF">scyTo_0002092</name>
</gene>
<evidence type="ECO:0000256" key="1">
    <source>
        <dbReference type="ARBA" id="ARBA00009923"/>
    </source>
</evidence>
<dbReference type="PRINTS" id="PR00837">
    <property type="entry name" value="V5TPXLIKE"/>
</dbReference>
<comment type="caution">
    <text evidence="3">The sequence shown here is derived from an EMBL/GenBank/DDBJ whole genome shotgun (WGS) entry which is preliminary data.</text>
</comment>
<dbReference type="PROSITE" id="PS01010">
    <property type="entry name" value="CRISP_2"/>
    <property type="match status" value="1"/>
</dbReference>
<dbReference type="InterPro" id="IPR014044">
    <property type="entry name" value="CAP_dom"/>
</dbReference>
<evidence type="ECO:0000313" key="4">
    <source>
        <dbReference type="Proteomes" id="UP000288216"/>
    </source>
</evidence>
<dbReference type="GO" id="GO:0005576">
    <property type="term" value="C:extracellular region"/>
    <property type="evidence" value="ECO:0007669"/>
    <property type="project" value="InterPro"/>
</dbReference>
<dbReference type="OMA" id="ADYTHRN"/>
<dbReference type="InterPro" id="IPR018244">
    <property type="entry name" value="Allrgn_V5/Tpx1_CS"/>
</dbReference>
<evidence type="ECO:0000259" key="2">
    <source>
        <dbReference type="SMART" id="SM00198"/>
    </source>
</evidence>
<proteinExistence type="inferred from homology"/>
<evidence type="ECO:0000313" key="3">
    <source>
        <dbReference type="EMBL" id="GCB72613.1"/>
    </source>
</evidence>
<dbReference type="Proteomes" id="UP000288216">
    <property type="component" value="Unassembled WGS sequence"/>
</dbReference>
<dbReference type="PRINTS" id="PR00838">
    <property type="entry name" value="V5ALLERGEN"/>
</dbReference>
<dbReference type="Gene3D" id="3.40.33.10">
    <property type="entry name" value="CAP"/>
    <property type="match status" value="1"/>
</dbReference>
<reference evidence="3 4" key="1">
    <citation type="journal article" date="2018" name="Nat. Ecol. Evol.">
        <title>Shark genomes provide insights into elasmobranch evolution and the origin of vertebrates.</title>
        <authorList>
            <person name="Hara Y"/>
            <person name="Yamaguchi K"/>
            <person name="Onimaru K"/>
            <person name="Kadota M"/>
            <person name="Koyanagi M"/>
            <person name="Keeley SD"/>
            <person name="Tatsumi K"/>
            <person name="Tanaka K"/>
            <person name="Motone F"/>
            <person name="Kageyama Y"/>
            <person name="Nozu R"/>
            <person name="Adachi N"/>
            <person name="Nishimura O"/>
            <person name="Nakagawa R"/>
            <person name="Tanegashima C"/>
            <person name="Kiyatake I"/>
            <person name="Matsumoto R"/>
            <person name="Murakumo K"/>
            <person name="Nishida K"/>
            <person name="Terakita A"/>
            <person name="Kuratani S"/>
            <person name="Sato K"/>
            <person name="Hyodo S Kuraku.S."/>
        </authorList>
    </citation>
    <scope>NUCLEOTIDE SEQUENCE [LARGE SCALE GENOMIC DNA]</scope>
</reference>
<keyword evidence="4" id="KW-1185">Reference proteome</keyword>
<dbReference type="AlphaFoldDB" id="A0A401PHJ3"/>
<feature type="domain" description="SCP" evidence="2">
    <location>
        <begin position="1"/>
        <end position="126"/>
    </location>
</feature>
<dbReference type="InterPro" id="IPR035940">
    <property type="entry name" value="CAP_sf"/>
</dbReference>
<name>A0A401PHJ3_SCYTO</name>
<dbReference type="SMART" id="SM00198">
    <property type="entry name" value="SCP"/>
    <property type="match status" value="1"/>
</dbReference>
<protein>
    <recommendedName>
        <fullName evidence="2">SCP domain-containing protein</fullName>
    </recommendedName>
</protein>
<dbReference type="InterPro" id="IPR001283">
    <property type="entry name" value="CRISP-related"/>
</dbReference>